<comment type="caution">
    <text evidence="2">The sequence shown here is derived from an EMBL/GenBank/DDBJ whole genome shotgun (WGS) entry which is preliminary data.</text>
</comment>
<protein>
    <submittedName>
        <fullName evidence="2">Uncharacterized protein</fullName>
    </submittedName>
</protein>
<accession>A0A3M7RA11</accession>
<feature type="signal peptide" evidence="1">
    <location>
        <begin position="1"/>
        <end position="23"/>
    </location>
</feature>
<name>A0A3M7RA11_BRAPC</name>
<dbReference type="AlphaFoldDB" id="A0A3M7RA11"/>
<keyword evidence="3" id="KW-1185">Reference proteome</keyword>
<evidence type="ECO:0000313" key="3">
    <source>
        <dbReference type="Proteomes" id="UP000276133"/>
    </source>
</evidence>
<organism evidence="2 3">
    <name type="scientific">Brachionus plicatilis</name>
    <name type="common">Marine rotifer</name>
    <name type="synonym">Brachionus muelleri</name>
    <dbReference type="NCBI Taxonomy" id="10195"/>
    <lineage>
        <taxon>Eukaryota</taxon>
        <taxon>Metazoa</taxon>
        <taxon>Spiralia</taxon>
        <taxon>Gnathifera</taxon>
        <taxon>Rotifera</taxon>
        <taxon>Eurotatoria</taxon>
        <taxon>Monogononta</taxon>
        <taxon>Pseudotrocha</taxon>
        <taxon>Ploima</taxon>
        <taxon>Brachionidae</taxon>
        <taxon>Brachionus</taxon>
    </lineage>
</organism>
<proteinExistence type="predicted"/>
<keyword evidence="1" id="KW-0732">Signal</keyword>
<dbReference type="EMBL" id="REGN01003866">
    <property type="protein sequence ID" value="RNA20366.1"/>
    <property type="molecule type" value="Genomic_DNA"/>
</dbReference>
<gene>
    <name evidence="2" type="ORF">BpHYR1_022860</name>
</gene>
<evidence type="ECO:0000256" key="1">
    <source>
        <dbReference type="SAM" id="SignalP"/>
    </source>
</evidence>
<reference evidence="2 3" key="1">
    <citation type="journal article" date="2018" name="Sci. Rep.">
        <title>Genomic signatures of local adaptation to the degree of environmental predictability in rotifers.</title>
        <authorList>
            <person name="Franch-Gras L."/>
            <person name="Hahn C."/>
            <person name="Garcia-Roger E.M."/>
            <person name="Carmona M.J."/>
            <person name="Serra M."/>
            <person name="Gomez A."/>
        </authorList>
    </citation>
    <scope>NUCLEOTIDE SEQUENCE [LARGE SCALE GENOMIC DNA]</scope>
    <source>
        <strain evidence="2">HYR1</strain>
    </source>
</reference>
<feature type="chain" id="PRO_5018251366" evidence="1">
    <location>
        <begin position="24"/>
        <end position="76"/>
    </location>
</feature>
<evidence type="ECO:0000313" key="2">
    <source>
        <dbReference type="EMBL" id="RNA20366.1"/>
    </source>
</evidence>
<sequence>MTGISRIAVVVGLGINCCAYAQGFTTQSMMLKTPDENDSSSESEILCSSCETKLAEEKENTAVKFISIRSLQFRKI</sequence>
<dbReference type="Proteomes" id="UP000276133">
    <property type="component" value="Unassembled WGS sequence"/>
</dbReference>